<keyword evidence="3" id="KW-0998">Cell outer membrane</keyword>
<evidence type="ECO:0000313" key="8">
    <source>
        <dbReference type="Proteomes" id="UP000176288"/>
    </source>
</evidence>
<evidence type="ECO:0000256" key="1">
    <source>
        <dbReference type="ARBA" id="ARBA00004442"/>
    </source>
</evidence>
<dbReference type="PANTHER" id="PTHR30329:SF21">
    <property type="entry name" value="LIPOPROTEIN YIAD-RELATED"/>
    <property type="match status" value="1"/>
</dbReference>
<dbReference type="InterPro" id="IPR036737">
    <property type="entry name" value="OmpA-like_sf"/>
</dbReference>
<dbReference type="AlphaFoldDB" id="A0A1D9MIR2"/>
<feature type="domain" description="OmpA-like" evidence="6">
    <location>
        <begin position="269"/>
        <end position="388"/>
    </location>
</feature>
<dbReference type="STRING" id="1912795.BK816_01245"/>
<evidence type="ECO:0000256" key="5">
    <source>
        <dbReference type="SAM" id="MobiDB-lite"/>
    </source>
</evidence>
<evidence type="ECO:0000259" key="6">
    <source>
        <dbReference type="PROSITE" id="PS51123"/>
    </source>
</evidence>
<accession>A0A1D9MIR2</accession>
<feature type="region of interest" description="Disordered" evidence="5">
    <location>
        <begin position="1"/>
        <end position="24"/>
    </location>
</feature>
<organism evidence="7 8">
    <name type="scientific">Boudabousia tangfeifanii</name>
    <dbReference type="NCBI Taxonomy" id="1912795"/>
    <lineage>
        <taxon>Bacteria</taxon>
        <taxon>Bacillati</taxon>
        <taxon>Actinomycetota</taxon>
        <taxon>Actinomycetes</taxon>
        <taxon>Actinomycetales</taxon>
        <taxon>Actinomycetaceae</taxon>
        <taxon>Boudabousia</taxon>
    </lineage>
</organism>
<dbReference type="Gene3D" id="3.30.1330.60">
    <property type="entry name" value="OmpA-like domain"/>
    <property type="match status" value="1"/>
</dbReference>
<dbReference type="GO" id="GO:0009279">
    <property type="term" value="C:cell outer membrane"/>
    <property type="evidence" value="ECO:0007669"/>
    <property type="project" value="UniProtKB-SubCell"/>
</dbReference>
<dbReference type="OrthoDB" id="5186344at2"/>
<dbReference type="InterPro" id="IPR006664">
    <property type="entry name" value="OMP_bac"/>
</dbReference>
<feature type="region of interest" description="Disordered" evidence="5">
    <location>
        <begin position="354"/>
        <end position="373"/>
    </location>
</feature>
<dbReference type="SUPFAM" id="SSF103088">
    <property type="entry name" value="OmpA-like"/>
    <property type="match status" value="1"/>
</dbReference>
<dbReference type="KEGG" id="avu:BK816_01245"/>
<proteinExistence type="predicted"/>
<dbReference type="Pfam" id="PF00691">
    <property type="entry name" value="OmpA"/>
    <property type="match status" value="1"/>
</dbReference>
<feature type="compositionally biased region" description="Basic and acidic residues" evidence="5">
    <location>
        <begin position="358"/>
        <end position="373"/>
    </location>
</feature>
<protein>
    <recommendedName>
        <fullName evidence="6">OmpA-like domain-containing protein</fullName>
    </recommendedName>
</protein>
<reference evidence="7 8" key="1">
    <citation type="submission" date="2016-10" db="EMBL/GenBank/DDBJ databases">
        <title>Actinomyces aegypiusis sp. nov., isolated from the Aegypius monachus in Qinghai Tibet Plateau China.</title>
        <authorList>
            <person name="Wang Y."/>
        </authorList>
    </citation>
    <scope>NUCLEOTIDE SEQUENCE [LARGE SCALE GENOMIC DNA]</scope>
    <source>
        <strain evidence="7 8">VUL4_3</strain>
    </source>
</reference>
<dbReference type="RefSeq" id="WP_071163554.1">
    <property type="nucleotide sequence ID" value="NZ_CP017812.1"/>
</dbReference>
<evidence type="ECO:0000256" key="2">
    <source>
        <dbReference type="ARBA" id="ARBA00023136"/>
    </source>
</evidence>
<feature type="compositionally biased region" description="Polar residues" evidence="5">
    <location>
        <begin position="1"/>
        <end position="13"/>
    </location>
</feature>
<dbReference type="InterPro" id="IPR006665">
    <property type="entry name" value="OmpA-like"/>
</dbReference>
<evidence type="ECO:0000256" key="4">
    <source>
        <dbReference type="PROSITE-ProRule" id="PRU00473"/>
    </source>
</evidence>
<dbReference type="CDD" id="cd07185">
    <property type="entry name" value="OmpA_C-like"/>
    <property type="match status" value="1"/>
</dbReference>
<gene>
    <name evidence="7" type="ORF">BK816_01245</name>
</gene>
<evidence type="ECO:0000256" key="3">
    <source>
        <dbReference type="ARBA" id="ARBA00023237"/>
    </source>
</evidence>
<keyword evidence="8" id="KW-1185">Reference proteome</keyword>
<dbReference type="PRINTS" id="PR01021">
    <property type="entry name" value="OMPADOMAIN"/>
</dbReference>
<sequence>MNPQAKQNMQDTVSEGFVSAKKSASSTPLASKGLRLKKAIVAGGLLFSLTALSACGSAQSGSPADPPQNVASAKSPEPTLEVEIDLAPQTPESTPQTAEKEVTAEGEVSASVEIAGRGTFDDTPARVEATSAVGNDQYLVVPLKIVDGPKKKFRLLDSGVGITIMDLKTKALSTSLNDKWQLRKTKVGEQMVLVFPANKDIHEATIYLDGYGVISGIPVKAEASSGTTVAKLMDGVKLAKPDDLKKAVSSSIGSVIADLDGNDVVEISKNNLTLNLSSDIGFAVDSADLSDKANQTLQSAVDNAKIFKSGGSITVVGHTDDVADDAYNLDLSKRRAKAVGDKLHALGLPQNWQVATDGKGESEPRVPNDSDNNRALNRRVEIRINPVSPDEATTGFIDARAKAPLPPAPQLTATGPEGLKIVGLNDHVIEVKIPQLWRKDGYLFGPVKLNTLGKKSTSVAIGSISYPSYKPGFNHWDRLKVGNVPLALLSGELRYFPLEFKNGKKFHVMTPFNTTSEKDNVWLMWPDPGSDNITVDSVDPRGHLPSWRLTNIPVKDLD</sequence>
<dbReference type="InterPro" id="IPR050330">
    <property type="entry name" value="Bact_OuterMem_StrucFunc"/>
</dbReference>
<dbReference type="PANTHER" id="PTHR30329">
    <property type="entry name" value="STATOR ELEMENT OF FLAGELLAR MOTOR COMPLEX"/>
    <property type="match status" value="1"/>
</dbReference>
<dbReference type="Proteomes" id="UP000176288">
    <property type="component" value="Chromosome"/>
</dbReference>
<feature type="region of interest" description="Disordered" evidence="5">
    <location>
        <begin position="56"/>
        <end position="108"/>
    </location>
</feature>
<dbReference type="EMBL" id="CP017812">
    <property type="protein sequence ID" value="AOZ72088.1"/>
    <property type="molecule type" value="Genomic_DNA"/>
</dbReference>
<evidence type="ECO:0000313" key="7">
    <source>
        <dbReference type="EMBL" id="AOZ72088.1"/>
    </source>
</evidence>
<name>A0A1D9MIR2_9ACTO</name>
<keyword evidence="2 4" id="KW-0472">Membrane</keyword>
<comment type="subcellular location">
    <subcellularLocation>
        <location evidence="1">Cell outer membrane</location>
    </subcellularLocation>
</comment>
<dbReference type="PROSITE" id="PS51123">
    <property type="entry name" value="OMPA_2"/>
    <property type="match status" value="1"/>
</dbReference>